<protein>
    <submittedName>
        <fullName evidence="1">Uncharacterized protein</fullName>
    </submittedName>
</protein>
<reference evidence="1" key="1">
    <citation type="submission" date="2020-10" db="EMBL/GenBank/DDBJ databases">
        <authorList>
            <person name="Gilroy R."/>
        </authorList>
    </citation>
    <scope>NUCLEOTIDE SEQUENCE</scope>
    <source>
        <strain evidence="1">CHK154-7741</strain>
    </source>
</reference>
<comment type="caution">
    <text evidence="1">The sequence shown here is derived from an EMBL/GenBank/DDBJ whole genome shotgun (WGS) entry which is preliminary data.</text>
</comment>
<dbReference type="AlphaFoldDB" id="A0A9D1SR19"/>
<gene>
    <name evidence="1" type="ORF">IAD26_03895</name>
</gene>
<evidence type="ECO:0000313" key="1">
    <source>
        <dbReference type="EMBL" id="HIU92260.1"/>
    </source>
</evidence>
<evidence type="ECO:0000313" key="2">
    <source>
        <dbReference type="Proteomes" id="UP000886748"/>
    </source>
</evidence>
<dbReference type="EMBL" id="DVOD01000029">
    <property type="protein sequence ID" value="HIU92260.1"/>
    <property type="molecule type" value="Genomic_DNA"/>
</dbReference>
<proteinExistence type="predicted"/>
<accession>A0A9D1SR19</accession>
<sequence>MEIELQNLEEIVVIPSQFKDEEKPPKFVFRTPNAADIIDYQVYNDFARVASRCFLRFENKPTLKKEGKTLEYSSYAEFIGLGASNVITAIHSDCCAALLSAIYGIKEKAEKTEKK</sequence>
<organism evidence="1 2">
    <name type="scientific">Candidatus Limenecus avicola</name>
    <dbReference type="NCBI Taxonomy" id="2840847"/>
    <lineage>
        <taxon>Bacteria</taxon>
        <taxon>Bacillati</taxon>
        <taxon>Bacillota</taxon>
        <taxon>Clostridia</taxon>
        <taxon>Eubacteriales</taxon>
        <taxon>Clostridiaceae</taxon>
        <taxon>Clostridiaceae incertae sedis</taxon>
        <taxon>Candidatus Limenecus</taxon>
    </lineage>
</organism>
<dbReference type="Proteomes" id="UP000886748">
    <property type="component" value="Unassembled WGS sequence"/>
</dbReference>
<reference evidence="1" key="2">
    <citation type="journal article" date="2021" name="PeerJ">
        <title>Extensive microbial diversity within the chicken gut microbiome revealed by metagenomics and culture.</title>
        <authorList>
            <person name="Gilroy R."/>
            <person name="Ravi A."/>
            <person name="Getino M."/>
            <person name="Pursley I."/>
            <person name="Horton D.L."/>
            <person name="Alikhan N.F."/>
            <person name="Baker D."/>
            <person name="Gharbi K."/>
            <person name="Hall N."/>
            <person name="Watson M."/>
            <person name="Adriaenssens E.M."/>
            <person name="Foster-Nyarko E."/>
            <person name="Jarju S."/>
            <person name="Secka A."/>
            <person name="Antonio M."/>
            <person name="Oren A."/>
            <person name="Chaudhuri R.R."/>
            <person name="La Ragione R."/>
            <person name="Hildebrand F."/>
            <person name="Pallen M.J."/>
        </authorList>
    </citation>
    <scope>NUCLEOTIDE SEQUENCE</scope>
    <source>
        <strain evidence="1">CHK154-7741</strain>
    </source>
</reference>
<name>A0A9D1SR19_9CLOT</name>